<dbReference type="NCBIfam" id="NF001908">
    <property type="entry name" value="PRK00668.1"/>
    <property type="match status" value="1"/>
</dbReference>
<evidence type="ECO:0000256" key="5">
    <source>
        <dbReference type="ARBA" id="ARBA00022679"/>
    </source>
</evidence>
<dbReference type="HAMAP" id="MF_00451">
    <property type="entry name" value="NDP_kinase"/>
    <property type="match status" value="1"/>
</dbReference>
<dbReference type="Gene3D" id="3.30.70.141">
    <property type="entry name" value="Nucleoside diphosphate kinase-like domain"/>
    <property type="match status" value="1"/>
</dbReference>
<evidence type="ECO:0000256" key="9">
    <source>
        <dbReference type="PROSITE-ProRule" id="PRU00706"/>
    </source>
</evidence>
<feature type="binding site" evidence="9">
    <location>
        <position position="129"/>
    </location>
    <ligand>
        <name>ATP</name>
        <dbReference type="ChEBI" id="CHEBI:30616"/>
    </ligand>
</feature>
<comment type="cofactor">
    <cofactor evidence="1">
        <name>Mg(2+)</name>
        <dbReference type="ChEBI" id="CHEBI:18420"/>
    </cofactor>
</comment>
<organism evidence="13 14">
    <name type="scientific">Trichosporon asahii var. asahii (strain ATCC 90039 / CBS 2479 / JCM 2466 / KCTC 7840 / NBRC 103889/ NCYC 2677 / UAMH 7654)</name>
    <name type="common">Yeast</name>
    <dbReference type="NCBI Taxonomy" id="1186058"/>
    <lineage>
        <taxon>Eukaryota</taxon>
        <taxon>Fungi</taxon>
        <taxon>Dikarya</taxon>
        <taxon>Basidiomycota</taxon>
        <taxon>Agaricomycotina</taxon>
        <taxon>Tremellomycetes</taxon>
        <taxon>Trichosporonales</taxon>
        <taxon>Trichosporonaceae</taxon>
        <taxon>Trichosporon</taxon>
    </lineage>
</organism>
<dbReference type="GeneID" id="25989424"/>
<feature type="binding site" evidence="9">
    <location>
        <position position="81"/>
    </location>
    <ligand>
        <name>ATP</name>
        <dbReference type="ChEBI" id="CHEBI:30616"/>
    </ligand>
</feature>
<evidence type="ECO:0000259" key="12">
    <source>
        <dbReference type="SMART" id="SM00562"/>
    </source>
</evidence>
<evidence type="ECO:0000256" key="10">
    <source>
        <dbReference type="RuleBase" id="RU004011"/>
    </source>
</evidence>
<keyword evidence="7 11" id="KW-0418">Kinase</keyword>
<evidence type="ECO:0000256" key="11">
    <source>
        <dbReference type="RuleBase" id="RU004013"/>
    </source>
</evidence>
<name>J5Q6N3_TRIAS</name>
<dbReference type="CDD" id="cd04413">
    <property type="entry name" value="NDPk_I"/>
    <property type="match status" value="1"/>
</dbReference>
<dbReference type="KEGG" id="tasa:A1Q1_05912"/>
<dbReference type="SUPFAM" id="SSF54919">
    <property type="entry name" value="Nucleoside diphosphate kinase, NDK"/>
    <property type="match status" value="1"/>
</dbReference>
<keyword evidence="6 11" id="KW-0547">Nucleotide-binding</keyword>
<dbReference type="GO" id="GO:0005524">
    <property type="term" value="F:ATP binding"/>
    <property type="evidence" value="ECO:0007669"/>
    <property type="project" value="UniProtKB-KW"/>
</dbReference>
<reference evidence="13 14" key="1">
    <citation type="journal article" date="2012" name="Eukaryot. Cell">
        <title>Draft genome sequence of CBS 2479, the standard type strain of Trichosporon asahii.</title>
        <authorList>
            <person name="Yang R.Y."/>
            <person name="Li H.T."/>
            <person name="Zhu H."/>
            <person name="Zhou G.P."/>
            <person name="Wang M."/>
            <person name="Wang L."/>
        </authorList>
    </citation>
    <scope>NUCLEOTIDE SEQUENCE [LARGE SCALE GENOMIC DNA]</scope>
    <source>
        <strain evidence="14">ATCC 90039 / CBS 2479 / JCM 2466 / KCTC 7840 / NCYC 2677 / UAMH 7654</strain>
    </source>
</reference>
<evidence type="ECO:0000313" key="14">
    <source>
        <dbReference type="Proteomes" id="UP000002748"/>
    </source>
</evidence>
<gene>
    <name evidence="13" type="ORF">A1Q1_05912</name>
</gene>
<dbReference type="EC" id="2.7.4.6" evidence="3 11"/>
<dbReference type="PROSITE" id="PS51374">
    <property type="entry name" value="NDPK_LIKE"/>
    <property type="match status" value="1"/>
</dbReference>
<dbReference type="GO" id="GO:0006241">
    <property type="term" value="P:CTP biosynthetic process"/>
    <property type="evidence" value="ECO:0007669"/>
    <property type="project" value="InterPro"/>
</dbReference>
<feature type="binding site" evidence="9">
    <location>
        <position position="185"/>
    </location>
    <ligand>
        <name>ATP</name>
        <dbReference type="ChEBI" id="CHEBI:30616"/>
    </ligand>
</feature>
<dbReference type="PRINTS" id="PR01243">
    <property type="entry name" value="NUCDPKINASE"/>
</dbReference>
<feature type="domain" description="Nucleoside diphosphate kinase-like" evidence="12">
    <location>
        <begin position="73"/>
        <end position="211"/>
    </location>
</feature>
<dbReference type="HOGENOM" id="CLU_060216_5_0_1"/>
<evidence type="ECO:0000256" key="1">
    <source>
        <dbReference type="ARBA" id="ARBA00001946"/>
    </source>
</evidence>
<dbReference type="EMBL" id="ALBS01000322">
    <property type="protein sequence ID" value="EJT45763.1"/>
    <property type="molecule type" value="Genomic_DNA"/>
</dbReference>
<dbReference type="RefSeq" id="XP_014176596.1">
    <property type="nucleotide sequence ID" value="XM_014321121.1"/>
</dbReference>
<keyword evidence="5 11" id="KW-0808">Transferase</keyword>
<dbReference type="GO" id="GO:0006228">
    <property type="term" value="P:UTP biosynthetic process"/>
    <property type="evidence" value="ECO:0007669"/>
    <property type="project" value="InterPro"/>
</dbReference>
<evidence type="ECO:0000256" key="4">
    <source>
        <dbReference type="ARBA" id="ARBA00017632"/>
    </source>
</evidence>
<dbReference type="FunFam" id="3.30.70.141:FF:000002">
    <property type="entry name" value="Nucleoside diphosphate kinase"/>
    <property type="match status" value="1"/>
</dbReference>
<evidence type="ECO:0000313" key="13">
    <source>
        <dbReference type="EMBL" id="EJT45763.1"/>
    </source>
</evidence>
<sequence length="225" mass="24022">MFANSVRVGLRAASRSSVRALSTQARASPAARYSAGALAAGAVTGFMLYNMAGNPLRLDGKAVPHGGAPGTENERSFIMIKPDGVSRQLVGQIIARFEARGYKLVGLKLVTPSKELAEKHYADLSSRPFFPGLVKYITEGTPVVAMVWEGKGVIKQGRAMLGATNPQQSAPGTLRGEFCVSVGRNAIHGSDGPESAAHEIALWFKPEEISGNWKPANWDWVMADN</sequence>
<dbReference type="GO" id="GO:0004550">
    <property type="term" value="F:nucleoside diphosphate kinase activity"/>
    <property type="evidence" value="ECO:0007669"/>
    <property type="project" value="UniProtKB-EC"/>
</dbReference>
<dbReference type="VEuPathDB" id="FungiDB:A1Q1_05912"/>
<evidence type="ECO:0000256" key="8">
    <source>
        <dbReference type="ARBA" id="ARBA00022840"/>
    </source>
</evidence>
<comment type="caution">
    <text evidence="13">The sequence shown here is derived from an EMBL/GenBank/DDBJ whole genome shotgun (WGS) entry which is preliminary data.</text>
</comment>
<evidence type="ECO:0000256" key="2">
    <source>
        <dbReference type="ARBA" id="ARBA00008142"/>
    </source>
</evidence>
<comment type="catalytic activity">
    <reaction evidence="11">
        <text>a 2'-deoxyribonucleoside 5'-diphosphate + ATP = a 2'-deoxyribonucleoside 5'-triphosphate + ADP</text>
        <dbReference type="Rhea" id="RHEA:44640"/>
        <dbReference type="ChEBI" id="CHEBI:30616"/>
        <dbReference type="ChEBI" id="CHEBI:61560"/>
        <dbReference type="ChEBI" id="CHEBI:73316"/>
        <dbReference type="ChEBI" id="CHEBI:456216"/>
        <dbReference type="EC" id="2.7.4.6"/>
    </reaction>
</comment>
<comment type="similarity">
    <text evidence="2 9 10">Belongs to the NDK family.</text>
</comment>
<accession>J5Q6N3</accession>
<evidence type="ECO:0000256" key="6">
    <source>
        <dbReference type="ARBA" id="ARBA00022741"/>
    </source>
</evidence>
<feature type="binding site" evidence="9">
    <location>
        <position position="158"/>
    </location>
    <ligand>
        <name>ATP</name>
        <dbReference type="ChEBI" id="CHEBI:30616"/>
    </ligand>
</feature>
<dbReference type="InterPro" id="IPR034907">
    <property type="entry name" value="NDK-like_dom"/>
</dbReference>
<feature type="active site" description="Pros-phosphohistidine intermediate" evidence="9">
    <location>
        <position position="188"/>
    </location>
</feature>
<dbReference type="InterPro" id="IPR001564">
    <property type="entry name" value="Nucleoside_diP_kinase"/>
</dbReference>
<dbReference type="InterPro" id="IPR036850">
    <property type="entry name" value="NDK-like_dom_sf"/>
</dbReference>
<keyword evidence="8 11" id="KW-0067">ATP-binding</keyword>
<dbReference type="Proteomes" id="UP000002748">
    <property type="component" value="Unassembled WGS sequence"/>
</dbReference>
<dbReference type="SMART" id="SM00562">
    <property type="entry name" value="NDK"/>
    <property type="match status" value="1"/>
</dbReference>
<dbReference type="PROSITE" id="PS00469">
    <property type="entry name" value="NDPK"/>
    <property type="match status" value="1"/>
</dbReference>
<proteinExistence type="inferred from homology"/>
<dbReference type="InterPro" id="IPR023005">
    <property type="entry name" value="Nucleoside_diP_kinase_AS"/>
</dbReference>
<feature type="binding site" evidence="9">
    <location>
        <position position="175"/>
    </location>
    <ligand>
        <name>ATP</name>
        <dbReference type="ChEBI" id="CHEBI:30616"/>
    </ligand>
</feature>
<dbReference type="PANTHER" id="PTHR11349">
    <property type="entry name" value="NUCLEOSIDE DIPHOSPHATE KINASE"/>
    <property type="match status" value="1"/>
</dbReference>
<protein>
    <recommendedName>
        <fullName evidence="4 11">Nucleoside diphosphate kinase</fullName>
        <ecNumber evidence="3 11">2.7.4.6</ecNumber>
    </recommendedName>
</protein>
<dbReference type="GO" id="GO:0006183">
    <property type="term" value="P:GTP biosynthetic process"/>
    <property type="evidence" value="ECO:0007669"/>
    <property type="project" value="InterPro"/>
</dbReference>
<evidence type="ECO:0000256" key="7">
    <source>
        <dbReference type="ARBA" id="ARBA00022777"/>
    </source>
</evidence>
<feature type="binding site" evidence="9">
    <location>
        <position position="164"/>
    </location>
    <ligand>
        <name>ATP</name>
        <dbReference type="ChEBI" id="CHEBI:30616"/>
    </ligand>
</feature>
<dbReference type="AlphaFoldDB" id="J5Q6N3"/>
<dbReference type="Pfam" id="PF00334">
    <property type="entry name" value="NDK"/>
    <property type="match status" value="1"/>
</dbReference>
<dbReference type="OrthoDB" id="2162449at2759"/>
<evidence type="ECO:0000256" key="3">
    <source>
        <dbReference type="ARBA" id="ARBA00012966"/>
    </source>
</evidence>